<accession>B9RKZ5</accession>
<dbReference type="InParanoid" id="B9RKZ5"/>
<dbReference type="InterPro" id="IPR004332">
    <property type="entry name" value="Transposase_MuDR"/>
</dbReference>
<dbReference type="EMBL" id="EQ973785">
    <property type="protein sequence ID" value="EEF48010.1"/>
    <property type="molecule type" value="Genomic_DNA"/>
</dbReference>
<proteinExistence type="predicted"/>
<feature type="domain" description="PB1-like" evidence="2">
    <location>
        <begin position="59"/>
        <end position="153"/>
    </location>
</feature>
<dbReference type="Proteomes" id="UP000008311">
    <property type="component" value="Unassembled WGS sequence"/>
</dbReference>
<keyword evidence="4" id="KW-1185">Reference proteome</keyword>
<dbReference type="Pfam" id="PF03108">
    <property type="entry name" value="DBD_Tnp_Mut"/>
    <property type="match status" value="1"/>
</dbReference>
<protein>
    <submittedName>
        <fullName evidence="3">Uncharacterized protein</fullName>
    </submittedName>
</protein>
<organism evidence="3 4">
    <name type="scientific">Ricinus communis</name>
    <name type="common">Castor bean</name>
    <dbReference type="NCBI Taxonomy" id="3988"/>
    <lineage>
        <taxon>Eukaryota</taxon>
        <taxon>Viridiplantae</taxon>
        <taxon>Streptophyta</taxon>
        <taxon>Embryophyta</taxon>
        <taxon>Tracheophyta</taxon>
        <taxon>Spermatophyta</taxon>
        <taxon>Magnoliopsida</taxon>
        <taxon>eudicotyledons</taxon>
        <taxon>Gunneridae</taxon>
        <taxon>Pentapetalae</taxon>
        <taxon>rosids</taxon>
        <taxon>fabids</taxon>
        <taxon>Malpighiales</taxon>
        <taxon>Euphorbiaceae</taxon>
        <taxon>Acalyphoideae</taxon>
        <taxon>Acalypheae</taxon>
        <taxon>Ricinus</taxon>
    </lineage>
</organism>
<dbReference type="Pfam" id="PF26130">
    <property type="entry name" value="PB1-like"/>
    <property type="match status" value="1"/>
</dbReference>
<feature type="domain" description="Transposase MuDR plant" evidence="1">
    <location>
        <begin position="299"/>
        <end position="356"/>
    </location>
</feature>
<sequence length="366" mass="41245">MDKFCQIPKLNCKLKSLIPNYLFAILKGLLVVQEGKVGLLSVSFGGGPLCSLISMADVTIELVIHHSGSFIKEGVIKYIGGEARLMETALDVDHLSFPNIMSYVKDLGYKEIGGLFYKEQGGGEFIVIIDDAPLMCINNVFKTRDMLEFYINHNTCEGSDARASRNRQPFIQVLNRNSEGAIPTTGGVDDYSDEDESILVFSTHQTFDEICVNMSCMTNDEDNELQAARDKVREYKYRYKPKKNRDVGKAEGVSLPIDIISNGEEVVDDDELHDLNEESDGNENVYYNSSDLGSFYEEYGMTFKNMTEVREAIARYTILKGLIVHYKKNDGNRVRAVCKEGCQWVLLVSPHNATNTLTMKTYNRHQ</sequence>
<gene>
    <name evidence="3" type="ORF">RCOM_1566340</name>
</gene>
<evidence type="ECO:0000313" key="4">
    <source>
        <dbReference type="Proteomes" id="UP000008311"/>
    </source>
</evidence>
<evidence type="ECO:0000259" key="2">
    <source>
        <dbReference type="Pfam" id="PF26130"/>
    </source>
</evidence>
<evidence type="ECO:0000313" key="3">
    <source>
        <dbReference type="EMBL" id="EEF48010.1"/>
    </source>
</evidence>
<reference evidence="4" key="1">
    <citation type="journal article" date="2010" name="Nat. Biotechnol.">
        <title>Draft genome sequence of the oilseed species Ricinus communis.</title>
        <authorList>
            <person name="Chan A.P."/>
            <person name="Crabtree J."/>
            <person name="Zhao Q."/>
            <person name="Lorenzi H."/>
            <person name="Orvis J."/>
            <person name="Puiu D."/>
            <person name="Melake-Berhan A."/>
            <person name="Jones K.M."/>
            <person name="Redman J."/>
            <person name="Chen G."/>
            <person name="Cahoon E.B."/>
            <person name="Gedil M."/>
            <person name="Stanke M."/>
            <person name="Haas B.J."/>
            <person name="Wortman J.R."/>
            <person name="Fraser-Liggett C.M."/>
            <person name="Ravel J."/>
            <person name="Rabinowicz P.D."/>
        </authorList>
    </citation>
    <scope>NUCLEOTIDE SEQUENCE [LARGE SCALE GENOMIC DNA]</scope>
    <source>
        <strain evidence="4">cv. Hale</strain>
    </source>
</reference>
<evidence type="ECO:0000259" key="1">
    <source>
        <dbReference type="Pfam" id="PF03108"/>
    </source>
</evidence>
<dbReference type="InterPro" id="IPR058594">
    <property type="entry name" value="PB1-like_dom_pln"/>
</dbReference>
<dbReference type="AlphaFoldDB" id="B9RKZ5"/>
<name>B9RKZ5_RICCO</name>